<evidence type="ECO:0000256" key="7">
    <source>
        <dbReference type="ARBA" id="ARBA00022676"/>
    </source>
</evidence>
<evidence type="ECO:0000256" key="6">
    <source>
        <dbReference type="ARBA" id="ARBA00022519"/>
    </source>
</evidence>
<feature type="transmembrane region" description="Helical" evidence="12">
    <location>
        <begin position="184"/>
        <end position="206"/>
    </location>
</feature>
<evidence type="ECO:0000256" key="5">
    <source>
        <dbReference type="ARBA" id="ARBA00022475"/>
    </source>
</evidence>
<dbReference type="PANTHER" id="PTHR43867:SF5">
    <property type="entry name" value="GLUCANS BIOSYNTHESIS GLUCOSYLTRANSFERASE H"/>
    <property type="match status" value="1"/>
</dbReference>
<evidence type="ECO:0000256" key="3">
    <source>
        <dbReference type="ARBA" id="ARBA00009337"/>
    </source>
</evidence>
<keyword evidence="6" id="KW-0997">Cell inner membrane</keyword>
<dbReference type="AlphaFoldDB" id="A0A212Q5Q5"/>
<dbReference type="PANTHER" id="PTHR43867">
    <property type="entry name" value="CELLULOSE SYNTHASE CATALYTIC SUBUNIT A [UDP-FORMING]"/>
    <property type="match status" value="1"/>
</dbReference>
<dbReference type="NCBIfam" id="NF003958">
    <property type="entry name" value="PRK05454.2-1"/>
    <property type="match status" value="1"/>
</dbReference>
<keyword evidence="9 12" id="KW-0812">Transmembrane</keyword>
<evidence type="ECO:0000256" key="8">
    <source>
        <dbReference type="ARBA" id="ARBA00022679"/>
    </source>
</evidence>
<dbReference type="Gene3D" id="3.90.550.10">
    <property type="entry name" value="Spore Coat Polysaccharide Biosynthesis Protein SpsA, Chain A"/>
    <property type="match status" value="1"/>
</dbReference>
<evidence type="ECO:0000256" key="1">
    <source>
        <dbReference type="ARBA" id="ARBA00004429"/>
    </source>
</evidence>
<evidence type="ECO:0000313" key="14">
    <source>
        <dbReference type="EMBL" id="SNB54670.1"/>
    </source>
</evidence>
<feature type="transmembrane region" description="Helical" evidence="12">
    <location>
        <begin position="645"/>
        <end position="666"/>
    </location>
</feature>
<dbReference type="Proteomes" id="UP000197065">
    <property type="component" value="Unassembled WGS sequence"/>
</dbReference>
<evidence type="ECO:0000256" key="11">
    <source>
        <dbReference type="ARBA" id="ARBA00023136"/>
    </source>
</evidence>
<name>A0A212Q5Q5_9PROT</name>
<keyword evidence="5" id="KW-1003">Cell membrane</keyword>
<organism evidence="14 15">
    <name type="scientific">Arboricoccus pini</name>
    <dbReference type="NCBI Taxonomy" id="1963835"/>
    <lineage>
        <taxon>Bacteria</taxon>
        <taxon>Pseudomonadati</taxon>
        <taxon>Pseudomonadota</taxon>
        <taxon>Alphaproteobacteria</taxon>
        <taxon>Geminicoccales</taxon>
        <taxon>Geminicoccaceae</taxon>
        <taxon>Arboricoccus</taxon>
    </lineage>
</organism>
<dbReference type="SUPFAM" id="SSF53448">
    <property type="entry name" value="Nucleotide-diphospho-sugar transferases"/>
    <property type="match status" value="1"/>
</dbReference>
<dbReference type="GO" id="GO:0016758">
    <property type="term" value="F:hexosyltransferase activity"/>
    <property type="evidence" value="ECO:0007669"/>
    <property type="project" value="TreeGrafter"/>
</dbReference>
<comment type="subcellular location">
    <subcellularLocation>
        <location evidence="1">Cell inner membrane</location>
        <topology evidence="1">Multi-pass membrane protein</topology>
    </subcellularLocation>
</comment>
<feature type="transmembrane region" description="Helical" evidence="12">
    <location>
        <begin position="149"/>
        <end position="172"/>
    </location>
</feature>
<reference evidence="14 15" key="1">
    <citation type="submission" date="2017-06" db="EMBL/GenBank/DDBJ databases">
        <authorList>
            <person name="Kim H.J."/>
            <person name="Triplett B.A."/>
        </authorList>
    </citation>
    <scope>NUCLEOTIDE SEQUENCE [LARGE SCALE GENOMIC DNA]</scope>
    <source>
        <strain evidence="14 15">B29T1</strain>
    </source>
</reference>
<accession>A0A212Q5Q5</accession>
<comment type="similarity">
    <text evidence="3">Belongs to the glycosyltransferase 2 family. OpgH subfamily.</text>
</comment>
<comment type="pathway">
    <text evidence="2">Glycan metabolism; osmoregulated periplasmic glucan (OPG) biosynthesis.</text>
</comment>
<gene>
    <name evidence="14" type="ORF">SAMN07250955_101433</name>
</gene>
<sequence length="835" mass="93372">MGAPEEVLLDDRQALRWMAAEERVMAYLLAAGLDAATAGDAASAVIERLALSHKPETAEEAILLALAEIRRVLAEVPVSSDCSLGSLLPHALPLAVRRQSLSPALQWRQGRWLPRPVAFKAEMRERLEQERTRVQPRAKLPARARRRRAIFAILGLLTAAWCVSLFVQILAINGLTILDIVHSVIFTILVLWLSQSFWTLSAGFGVRLWRLLRAPRVAPPGSFVPSPDVRGRAALVMPIYNEGTERVFDGLKAMWTDMRREAPDDRRFDLFILSDTTDPDVWLAEVEAWRRLRLEVGDMDRIFYRRRDRNVGRKAGNIEDFVTRFGGTYEYMVVLDADSIMTGKSIFDLVQRMDDNPTVGLIQAPPKLVRGKTLFARVLQSAGELYGPLAAGGTAYWAAGEGNYWGHNAIIRTRPFSELCGLPQLPGKAPFGGQILSHDFVEAALIRRGGWQVWIADDLPGSYEEPPPTIEDFAVRDRRWCQGNMQHVQILFARRLHWVSRFHFAIGIMSYLTSPLWLIFLILSAMQAWEITHTTPLYFAEDWPFPLLPVSVQAEASLLITVTLGLLFLPKVMGIVLALLDPPRRRALGGGLRIVASSLIETLYSAALAPVMMLLHTRFVVSILSGAAIDWTPQRRAAGQSQLGATIRTFFWVMAVGILTAIGVWFATPILFYWLLPVTLGMVLVVPLALMGASEGIGQALRRRGLLLVSEETEEPLVMRALDEAESGEHPDPGSPIERMTRVVLEPAANALHVQLQRAYGSHTARNGQDRWLLERKAIFVGPMSLDKTERRALLEDADLMERLHVMAWLHWPGYLPGVLEDLERSRLTSAKRLG</sequence>
<evidence type="ECO:0000256" key="2">
    <source>
        <dbReference type="ARBA" id="ARBA00005001"/>
    </source>
</evidence>
<dbReference type="InterPro" id="IPR029044">
    <property type="entry name" value="Nucleotide-diphossugar_trans"/>
</dbReference>
<dbReference type="NCBIfam" id="NF003962">
    <property type="entry name" value="PRK05454.2-5"/>
    <property type="match status" value="1"/>
</dbReference>
<feature type="domain" description="Glycosyltransferase 2-like" evidence="13">
    <location>
        <begin position="333"/>
        <end position="523"/>
    </location>
</feature>
<keyword evidence="11 12" id="KW-0472">Membrane</keyword>
<dbReference type="CDD" id="cd04191">
    <property type="entry name" value="Glucan_BSP_MdoH"/>
    <property type="match status" value="1"/>
</dbReference>
<dbReference type="GO" id="GO:0005886">
    <property type="term" value="C:plasma membrane"/>
    <property type="evidence" value="ECO:0007669"/>
    <property type="project" value="UniProtKB-SubCell"/>
</dbReference>
<feature type="transmembrane region" description="Helical" evidence="12">
    <location>
        <begin position="556"/>
        <end position="580"/>
    </location>
</feature>
<dbReference type="EMBL" id="FYEH01000001">
    <property type="protein sequence ID" value="SNB54670.1"/>
    <property type="molecule type" value="Genomic_DNA"/>
</dbReference>
<dbReference type="OrthoDB" id="9775281at2"/>
<evidence type="ECO:0000256" key="12">
    <source>
        <dbReference type="SAM" id="Phobius"/>
    </source>
</evidence>
<evidence type="ECO:0000256" key="4">
    <source>
        <dbReference type="ARBA" id="ARBA00020585"/>
    </source>
</evidence>
<dbReference type="InterPro" id="IPR001173">
    <property type="entry name" value="Glyco_trans_2-like"/>
</dbReference>
<dbReference type="Pfam" id="PF13632">
    <property type="entry name" value="Glyco_trans_2_3"/>
    <property type="match status" value="1"/>
</dbReference>
<dbReference type="RefSeq" id="WP_088559726.1">
    <property type="nucleotide sequence ID" value="NZ_FYEH01000001.1"/>
</dbReference>
<protein>
    <recommendedName>
        <fullName evidence="4">Glucans biosynthesis glucosyltransferase H</fullName>
    </recommendedName>
</protein>
<feature type="transmembrane region" description="Helical" evidence="12">
    <location>
        <begin position="672"/>
        <end position="693"/>
    </location>
</feature>
<feature type="transmembrane region" description="Helical" evidence="12">
    <location>
        <begin position="592"/>
        <end position="609"/>
    </location>
</feature>
<keyword evidence="15" id="KW-1185">Reference proteome</keyword>
<evidence type="ECO:0000259" key="13">
    <source>
        <dbReference type="Pfam" id="PF13632"/>
    </source>
</evidence>
<keyword evidence="8 14" id="KW-0808">Transferase</keyword>
<evidence type="ECO:0000256" key="10">
    <source>
        <dbReference type="ARBA" id="ARBA00022989"/>
    </source>
</evidence>
<feature type="transmembrane region" description="Helical" evidence="12">
    <location>
        <begin position="504"/>
        <end position="529"/>
    </location>
</feature>
<keyword evidence="10 12" id="KW-1133">Transmembrane helix</keyword>
<keyword evidence="7" id="KW-0328">Glycosyltransferase</keyword>
<evidence type="ECO:0000256" key="9">
    <source>
        <dbReference type="ARBA" id="ARBA00022692"/>
    </source>
</evidence>
<proteinExistence type="inferred from homology"/>
<evidence type="ECO:0000313" key="15">
    <source>
        <dbReference type="Proteomes" id="UP000197065"/>
    </source>
</evidence>
<dbReference type="InterPro" id="IPR050321">
    <property type="entry name" value="Glycosyltr_2/OpgH_subfam"/>
</dbReference>